<comment type="caution">
    <text evidence="3">The sequence shown here is derived from an EMBL/GenBank/DDBJ whole genome shotgun (WGS) entry which is preliminary data.</text>
</comment>
<evidence type="ECO:0000256" key="1">
    <source>
        <dbReference type="SAM" id="MobiDB-lite"/>
    </source>
</evidence>
<gene>
    <name evidence="3" type="ORF">SPI_06976</name>
</gene>
<evidence type="ECO:0000313" key="4">
    <source>
        <dbReference type="Proteomes" id="UP000076874"/>
    </source>
</evidence>
<dbReference type="AlphaFoldDB" id="A0A167QY67"/>
<feature type="signal peptide" evidence="2">
    <location>
        <begin position="1"/>
        <end position="17"/>
    </location>
</feature>
<evidence type="ECO:0000313" key="3">
    <source>
        <dbReference type="EMBL" id="OAA58091.1"/>
    </source>
</evidence>
<accession>A0A167QY67</accession>
<dbReference type="Proteomes" id="UP000076874">
    <property type="component" value="Unassembled WGS sequence"/>
</dbReference>
<name>A0A167QY67_9HYPO</name>
<dbReference type="EMBL" id="AZHD01000013">
    <property type="protein sequence ID" value="OAA58091.1"/>
    <property type="molecule type" value="Genomic_DNA"/>
</dbReference>
<feature type="chain" id="PRO_5007891702" evidence="2">
    <location>
        <begin position="18"/>
        <end position="448"/>
    </location>
</feature>
<evidence type="ECO:0000256" key="2">
    <source>
        <dbReference type="SAM" id="SignalP"/>
    </source>
</evidence>
<organism evidence="3 4">
    <name type="scientific">Niveomyces insectorum RCEF 264</name>
    <dbReference type="NCBI Taxonomy" id="1081102"/>
    <lineage>
        <taxon>Eukaryota</taxon>
        <taxon>Fungi</taxon>
        <taxon>Dikarya</taxon>
        <taxon>Ascomycota</taxon>
        <taxon>Pezizomycotina</taxon>
        <taxon>Sordariomycetes</taxon>
        <taxon>Hypocreomycetidae</taxon>
        <taxon>Hypocreales</taxon>
        <taxon>Cordycipitaceae</taxon>
        <taxon>Niveomyces</taxon>
    </lineage>
</organism>
<protein>
    <submittedName>
        <fullName evidence="3">Uncharacterized protein</fullName>
    </submittedName>
</protein>
<reference evidence="3 4" key="1">
    <citation type="journal article" date="2016" name="Genome Biol. Evol.">
        <title>Divergent and convergent evolution of fungal pathogenicity.</title>
        <authorList>
            <person name="Shang Y."/>
            <person name="Xiao G."/>
            <person name="Zheng P."/>
            <person name="Cen K."/>
            <person name="Zhan S."/>
            <person name="Wang C."/>
        </authorList>
    </citation>
    <scope>NUCLEOTIDE SEQUENCE [LARGE SCALE GENOMIC DNA]</scope>
    <source>
        <strain evidence="3 4">RCEF 264</strain>
    </source>
</reference>
<proteinExistence type="predicted"/>
<feature type="region of interest" description="Disordered" evidence="1">
    <location>
        <begin position="108"/>
        <end position="196"/>
    </location>
</feature>
<feature type="compositionally biased region" description="Low complexity" evidence="1">
    <location>
        <begin position="143"/>
        <end position="172"/>
    </location>
</feature>
<keyword evidence="4" id="KW-1185">Reference proteome</keyword>
<keyword evidence="2" id="KW-0732">Signal</keyword>
<sequence>MVVVIPVVLVVAVLIEAVVVAPSTLAVFQERAVPRGRRLWALGAQALGKRRRRGRQRGDGRQEVKICAGRQKVKKKHYALPLNDRVDLGLQALHFEHGAGDAFDHVRDGGRRRRRVRSQAGALGDGRGGTLECRRRRQRRCRPVGSRPPAASRALHAAAPAPASASAAQAARRCAHRPPGQVERERRVSPVQRRQAGAVVGGAGAAAAGVRARQRRDGITVVVVFDVVTDQIVPDKVVLKGRQERRRQVADVERLERRGGKGPLILGRKGMLLQLLLLLRGERRLRHRRRHRREHKRLRVQVTEVGRGGDGRPACGGGGGGGSAGSAGCCGGDRQRKEGEGGRCPEAVAAARREAAAGTEGRARAGAGVGAGVGVCLGRPGPDVYTGPHIRGVWGFRPRPLRLLPSSILCRRFGPAWPRRKRRWRRKGRLVGPDGDVFFRAWIVSGAA</sequence>